<evidence type="ECO:0000256" key="5">
    <source>
        <dbReference type="ARBA" id="ARBA00022801"/>
    </source>
</evidence>
<dbReference type="PANTHER" id="PTHR11409:SF42">
    <property type="entry name" value="ADENOSINE DEAMINASE-LIKE PROTEIN"/>
    <property type="match status" value="1"/>
</dbReference>
<dbReference type="InterPro" id="IPR006330">
    <property type="entry name" value="Ado/ade_deaminase"/>
</dbReference>
<accession>A0A210PYQ2</accession>
<comment type="cofactor">
    <cofactor evidence="1">
        <name>Zn(2+)</name>
        <dbReference type="ChEBI" id="CHEBI:29105"/>
    </cofactor>
</comment>
<evidence type="ECO:0000256" key="6">
    <source>
        <dbReference type="ARBA" id="ARBA00022833"/>
    </source>
</evidence>
<evidence type="ECO:0000256" key="1">
    <source>
        <dbReference type="ARBA" id="ARBA00001947"/>
    </source>
</evidence>
<dbReference type="GO" id="GO:0046872">
    <property type="term" value="F:metal ion binding"/>
    <property type="evidence" value="ECO:0007669"/>
    <property type="project" value="UniProtKB-KW"/>
</dbReference>
<evidence type="ECO:0000256" key="4">
    <source>
        <dbReference type="ARBA" id="ARBA00022723"/>
    </source>
</evidence>
<dbReference type="AlphaFoldDB" id="A0A210PYQ2"/>
<comment type="catalytic activity">
    <reaction evidence="8">
        <text>N(6)-methyl-AMP + H2O + H(+) = IMP + methylamine</text>
        <dbReference type="Rhea" id="RHEA:16001"/>
        <dbReference type="ChEBI" id="CHEBI:15377"/>
        <dbReference type="ChEBI" id="CHEBI:15378"/>
        <dbReference type="ChEBI" id="CHEBI:58053"/>
        <dbReference type="ChEBI" id="CHEBI:59338"/>
        <dbReference type="ChEBI" id="CHEBI:144842"/>
    </reaction>
    <physiologicalReaction direction="left-to-right" evidence="8">
        <dbReference type="Rhea" id="RHEA:16002"/>
    </physiologicalReaction>
</comment>
<keyword evidence="6" id="KW-0862">Zinc</keyword>
<dbReference type="STRING" id="6573.A0A210PYQ2"/>
<evidence type="ECO:0000259" key="9">
    <source>
        <dbReference type="Pfam" id="PF00962"/>
    </source>
</evidence>
<dbReference type="SUPFAM" id="SSF51556">
    <property type="entry name" value="Metallo-dependent hydrolases"/>
    <property type="match status" value="1"/>
</dbReference>
<evidence type="ECO:0000313" key="10">
    <source>
        <dbReference type="EMBL" id="OWF41612.1"/>
    </source>
</evidence>
<dbReference type="Pfam" id="PF00962">
    <property type="entry name" value="A_deaminase"/>
    <property type="match status" value="1"/>
</dbReference>
<dbReference type="OrthoDB" id="272271at2759"/>
<organism evidence="10 11">
    <name type="scientific">Mizuhopecten yessoensis</name>
    <name type="common">Japanese scallop</name>
    <name type="synonym">Patinopecten yessoensis</name>
    <dbReference type="NCBI Taxonomy" id="6573"/>
    <lineage>
        <taxon>Eukaryota</taxon>
        <taxon>Metazoa</taxon>
        <taxon>Spiralia</taxon>
        <taxon>Lophotrochozoa</taxon>
        <taxon>Mollusca</taxon>
        <taxon>Bivalvia</taxon>
        <taxon>Autobranchia</taxon>
        <taxon>Pteriomorphia</taxon>
        <taxon>Pectinida</taxon>
        <taxon>Pectinoidea</taxon>
        <taxon>Pectinidae</taxon>
        <taxon>Mizuhopecten</taxon>
    </lineage>
</organism>
<evidence type="ECO:0000256" key="3">
    <source>
        <dbReference type="ARBA" id="ARBA00011245"/>
    </source>
</evidence>
<dbReference type="InterPro" id="IPR032466">
    <property type="entry name" value="Metal_Hydrolase"/>
</dbReference>
<protein>
    <submittedName>
        <fullName evidence="10">Adenosine deaminase-like protein</fullName>
    </submittedName>
</protein>
<dbReference type="GO" id="GO:0009117">
    <property type="term" value="P:nucleotide metabolic process"/>
    <property type="evidence" value="ECO:0007669"/>
    <property type="project" value="UniProtKB-KW"/>
</dbReference>
<sequence>MESQEFYHRLPKVELHAHINGSISEDTIKKLLKKKGREEEGANVRFNKEQTEPLEDSFKRLKLMQTLSNCAEDIYIITCDVIQEFASDNVKYLELRSTPREITATGLTRELYVEAVLKAIKDSAHLDIIVRFLLSIDRRLGVDVARTTMELAERYQDISNGVVMGLDFSGDPKVGDARDYLPLFIEAHNRGLKLTLHLAEVPAPEETKDILKELGTRTGRIGHGTCLQTECGGNQTLVDLVLQHRIPLELCLTSNVKGQTVPNYDQHQFQFWYNKNHPCIIGTDDKGMFDTTLSEEYAIAAQTFELDRESVWKLSLASIDAIFADDDVKQTLRNKWHELKPSLNIT</sequence>
<keyword evidence="4" id="KW-0479">Metal-binding</keyword>
<comment type="subunit">
    <text evidence="3">Monomer.</text>
</comment>
<keyword evidence="5" id="KW-0378">Hydrolase</keyword>
<dbReference type="Proteomes" id="UP000242188">
    <property type="component" value="Unassembled WGS sequence"/>
</dbReference>
<dbReference type="GO" id="GO:0006154">
    <property type="term" value="P:adenosine catabolic process"/>
    <property type="evidence" value="ECO:0007669"/>
    <property type="project" value="TreeGrafter"/>
</dbReference>
<dbReference type="FunFam" id="3.20.20.140:FF:000033">
    <property type="entry name" value="Adenosine deaminase-like protein"/>
    <property type="match status" value="1"/>
</dbReference>
<proteinExistence type="inferred from homology"/>
<evidence type="ECO:0000256" key="2">
    <source>
        <dbReference type="ARBA" id="ARBA00006676"/>
    </source>
</evidence>
<comment type="caution">
    <text evidence="10">The sequence shown here is derived from an EMBL/GenBank/DDBJ whole genome shotgun (WGS) entry which is preliminary data.</text>
</comment>
<dbReference type="GO" id="GO:0004000">
    <property type="term" value="F:adenosine deaminase activity"/>
    <property type="evidence" value="ECO:0007669"/>
    <property type="project" value="TreeGrafter"/>
</dbReference>
<dbReference type="InterPro" id="IPR001365">
    <property type="entry name" value="A_deaminase_dom"/>
</dbReference>
<keyword evidence="11" id="KW-1185">Reference proteome</keyword>
<dbReference type="CDD" id="cd00443">
    <property type="entry name" value="ADA_AMPD"/>
    <property type="match status" value="1"/>
</dbReference>
<reference evidence="10 11" key="1">
    <citation type="journal article" date="2017" name="Nat. Ecol. Evol.">
        <title>Scallop genome provides insights into evolution of bilaterian karyotype and development.</title>
        <authorList>
            <person name="Wang S."/>
            <person name="Zhang J."/>
            <person name="Jiao W."/>
            <person name="Li J."/>
            <person name="Xun X."/>
            <person name="Sun Y."/>
            <person name="Guo X."/>
            <person name="Huan P."/>
            <person name="Dong B."/>
            <person name="Zhang L."/>
            <person name="Hu X."/>
            <person name="Sun X."/>
            <person name="Wang J."/>
            <person name="Zhao C."/>
            <person name="Wang Y."/>
            <person name="Wang D."/>
            <person name="Huang X."/>
            <person name="Wang R."/>
            <person name="Lv J."/>
            <person name="Li Y."/>
            <person name="Zhang Z."/>
            <person name="Liu B."/>
            <person name="Lu W."/>
            <person name="Hui Y."/>
            <person name="Liang J."/>
            <person name="Zhou Z."/>
            <person name="Hou R."/>
            <person name="Li X."/>
            <person name="Liu Y."/>
            <person name="Li H."/>
            <person name="Ning X."/>
            <person name="Lin Y."/>
            <person name="Zhao L."/>
            <person name="Xing Q."/>
            <person name="Dou J."/>
            <person name="Li Y."/>
            <person name="Mao J."/>
            <person name="Guo H."/>
            <person name="Dou H."/>
            <person name="Li T."/>
            <person name="Mu C."/>
            <person name="Jiang W."/>
            <person name="Fu Q."/>
            <person name="Fu X."/>
            <person name="Miao Y."/>
            <person name="Liu J."/>
            <person name="Yu Q."/>
            <person name="Li R."/>
            <person name="Liao H."/>
            <person name="Li X."/>
            <person name="Kong Y."/>
            <person name="Jiang Z."/>
            <person name="Chourrout D."/>
            <person name="Li R."/>
            <person name="Bao Z."/>
        </authorList>
    </citation>
    <scope>NUCLEOTIDE SEQUENCE [LARGE SCALE GENOMIC DNA]</scope>
    <source>
        <strain evidence="10 11">PY_sf001</strain>
    </source>
</reference>
<feature type="domain" description="Adenosine deaminase" evidence="9">
    <location>
        <begin position="11"/>
        <end position="335"/>
    </location>
</feature>
<keyword evidence="7" id="KW-0546">Nucleotide metabolism</keyword>
<comment type="similarity">
    <text evidence="2">Belongs to the metallo-dependent hydrolases superfamily. Adenosine and AMP deaminases family.</text>
</comment>
<name>A0A210PYQ2_MIZYE</name>
<dbReference type="EMBL" id="NEDP02005378">
    <property type="protein sequence ID" value="OWF41612.1"/>
    <property type="molecule type" value="Genomic_DNA"/>
</dbReference>
<evidence type="ECO:0000256" key="7">
    <source>
        <dbReference type="ARBA" id="ARBA00023080"/>
    </source>
</evidence>
<evidence type="ECO:0000313" key="11">
    <source>
        <dbReference type="Proteomes" id="UP000242188"/>
    </source>
</evidence>
<dbReference type="GO" id="GO:0046103">
    <property type="term" value="P:inosine biosynthetic process"/>
    <property type="evidence" value="ECO:0007669"/>
    <property type="project" value="TreeGrafter"/>
</dbReference>
<gene>
    <name evidence="10" type="ORF">KP79_PYT02150</name>
</gene>
<evidence type="ECO:0000256" key="8">
    <source>
        <dbReference type="ARBA" id="ARBA00048787"/>
    </source>
</evidence>
<dbReference type="PANTHER" id="PTHR11409">
    <property type="entry name" value="ADENOSINE DEAMINASE"/>
    <property type="match status" value="1"/>
</dbReference>
<dbReference type="Gene3D" id="3.20.20.140">
    <property type="entry name" value="Metal-dependent hydrolases"/>
    <property type="match status" value="1"/>
</dbReference>